<gene>
    <name evidence="10" type="ORF">D1164_07825</name>
</gene>
<dbReference type="GO" id="GO:0008236">
    <property type="term" value="F:serine-type peptidase activity"/>
    <property type="evidence" value="ECO:0007669"/>
    <property type="project" value="UniProtKB-KW"/>
</dbReference>
<dbReference type="InterPro" id="IPR040921">
    <property type="entry name" value="Peptidase_S66C"/>
</dbReference>
<dbReference type="InterPro" id="IPR027461">
    <property type="entry name" value="Carboxypeptidase_A_C_sf"/>
</dbReference>
<evidence type="ECO:0000313" key="11">
    <source>
        <dbReference type="Proteomes" id="UP000266441"/>
    </source>
</evidence>
<dbReference type="Proteomes" id="UP000266441">
    <property type="component" value="Unassembled WGS sequence"/>
</dbReference>
<dbReference type="GO" id="GO:0004180">
    <property type="term" value="F:carboxypeptidase activity"/>
    <property type="evidence" value="ECO:0007669"/>
    <property type="project" value="UniProtKB-KW"/>
</dbReference>
<keyword evidence="7" id="KW-0812">Transmembrane</keyword>
<feature type="domain" description="LD-carboxypeptidase N-terminal" evidence="8">
    <location>
        <begin position="58"/>
        <end position="173"/>
    </location>
</feature>
<dbReference type="Gene3D" id="3.50.30.60">
    <property type="entry name" value="LD-carboxypeptidase A C-terminal domain-like"/>
    <property type="match status" value="1"/>
</dbReference>
<dbReference type="InterPro" id="IPR040449">
    <property type="entry name" value="Peptidase_S66_N"/>
</dbReference>
<evidence type="ECO:0000256" key="1">
    <source>
        <dbReference type="ARBA" id="ARBA00010233"/>
    </source>
</evidence>
<dbReference type="PANTHER" id="PTHR30237:SF2">
    <property type="entry name" value="MUREIN TETRAPEPTIDE CARBOXYPEPTIDASE"/>
    <property type="match status" value="1"/>
</dbReference>
<evidence type="ECO:0000256" key="4">
    <source>
        <dbReference type="ARBA" id="ARBA00022801"/>
    </source>
</evidence>
<dbReference type="EMBL" id="QWET01000005">
    <property type="protein sequence ID" value="RIH65570.1"/>
    <property type="molecule type" value="Genomic_DNA"/>
</dbReference>
<protein>
    <submittedName>
        <fullName evidence="10">LD-carboxypeptidase</fullName>
    </submittedName>
</protein>
<feature type="domain" description="LD-carboxypeptidase C-terminal" evidence="9">
    <location>
        <begin position="218"/>
        <end position="334"/>
    </location>
</feature>
<name>A0A399D562_9BACT</name>
<evidence type="ECO:0000256" key="2">
    <source>
        <dbReference type="ARBA" id="ARBA00022645"/>
    </source>
</evidence>
<dbReference type="PIRSF" id="PIRSF028757">
    <property type="entry name" value="LD-carboxypeptidase"/>
    <property type="match status" value="1"/>
</dbReference>
<keyword evidence="7" id="KW-0472">Membrane</keyword>
<organism evidence="10 11">
    <name type="scientific">Mariniphaga sediminis</name>
    <dbReference type="NCBI Taxonomy" id="1628158"/>
    <lineage>
        <taxon>Bacteria</taxon>
        <taxon>Pseudomonadati</taxon>
        <taxon>Bacteroidota</taxon>
        <taxon>Bacteroidia</taxon>
        <taxon>Marinilabiliales</taxon>
        <taxon>Prolixibacteraceae</taxon>
        <taxon>Mariniphaga</taxon>
    </lineage>
</organism>
<dbReference type="SUPFAM" id="SSF52317">
    <property type="entry name" value="Class I glutamine amidotransferase-like"/>
    <property type="match status" value="1"/>
</dbReference>
<evidence type="ECO:0000256" key="5">
    <source>
        <dbReference type="ARBA" id="ARBA00022825"/>
    </source>
</evidence>
<dbReference type="Pfam" id="PF17676">
    <property type="entry name" value="Peptidase_S66C"/>
    <property type="match status" value="1"/>
</dbReference>
<comment type="caution">
    <text evidence="10">The sequence shown here is derived from an EMBL/GenBank/DDBJ whole genome shotgun (WGS) entry which is preliminary data.</text>
</comment>
<evidence type="ECO:0000256" key="6">
    <source>
        <dbReference type="PIRSR" id="PIRSR028757-1"/>
    </source>
</evidence>
<dbReference type="InterPro" id="IPR027478">
    <property type="entry name" value="LdcA_N"/>
</dbReference>
<accession>A0A399D562</accession>
<dbReference type="InterPro" id="IPR029062">
    <property type="entry name" value="Class_I_gatase-like"/>
</dbReference>
<dbReference type="CDD" id="cd07025">
    <property type="entry name" value="Peptidase_S66"/>
    <property type="match status" value="1"/>
</dbReference>
<evidence type="ECO:0000256" key="3">
    <source>
        <dbReference type="ARBA" id="ARBA00022670"/>
    </source>
</evidence>
<dbReference type="Gene3D" id="3.40.50.10740">
    <property type="entry name" value="Class I glutamine amidotransferase-like"/>
    <property type="match status" value="1"/>
</dbReference>
<feature type="active site" description="Charge relay system" evidence="6">
    <location>
        <position position="319"/>
    </location>
</feature>
<keyword evidence="2 10" id="KW-0121">Carboxypeptidase</keyword>
<dbReference type="AlphaFoldDB" id="A0A399D562"/>
<evidence type="ECO:0000313" key="10">
    <source>
        <dbReference type="EMBL" id="RIH65570.1"/>
    </source>
</evidence>
<proteinExistence type="inferred from homology"/>
<dbReference type="Pfam" id="PF02016">
    <property type="entry name" value="Peptidase_S66"/>
    <property type="match status" value="1"/>
</dbReference>
<keyword evidence="7" id="KW-1133">Transmembrane helix</keyword>
<evidence type="ECO:0000259" key="9">
    <source>
        <dbReference type="Pfam" id="PF17676"/>
    </source>
</evidence>
<feature type="active site" description="Charge relay system" evidence="6">
    <location>
        <position position="249"/>
    </location>
</feature>
<feature type="active site" description="Nucleophile" evidence="6">
    <location>
        <position position="154"/>
    </location>
</feature>
<evidence type="ECO:0000256" key="7">
    <source>
        <dbReference type="SAM" id="Phobius"/>
    </source>
</evidence>
<comment type="similarity">
    <text evidence="1">Belongs to the peptidase S66 family.</text>
</comment>
<dbReference type="GO" id="GO:0006508">
    <property type="term" value="P:proteolysis"/>
    <property type="evidence" value="ECO:0007669"/>
    <property type="project" value="UniProtKB-KW"/>
</dbReference>
<dbReference type="SUPFAM" id="SSF141986">
    <property type="entry name" value="LD-carboxypeptidase A C-terminal domain-like"/>
    <property type="match status" value="1"/>
</dbReference>
<keyword evidence="11" id="KW-1185">Reference proteome</keyword>
<reference evidence="10 11" key="1">
    <citation type="journal article" date="2015" name="Int. J. Syst. Evol. Microbiol.">
        <title>Mariniphaga sediminis sp. nov., isolated from coastal sediment.</title>
        <authorList>
            <person name="Wang F.Q."/>
            <person name="Shen Q.Y."/>
            <person name="Chen G.J."/>
            <person name="Du Z.J."/>
        </authorList>
    </citation>
    <scope>NUCLEOTIDE SEQUENCE [LARGE SCALE GENOMIC DNA]</scope>
    <source>
        <strain evidence="10 11">SY21</strain>
    </source>
</reference>
<keyword evidence="3" id="KW-0645">Protease</keyword>
<dbReference type="PANTHER" id="PTHR30237">
    <property type="entry name" value="MURAMOYLTETRAPEPTIDE CARBOXYPEPTIDASE"/>
    <property type="match status" value="1"/>
</dbReference>
<feature type="transmembrane region" description="Helical" evidence="7">
    <location>
        <begin position="12"/>
        <end position="32"/>
    </location>
</feature>
<keyword evidence="5" id="KW-0720">Serine protease</keyword>
<evidence type="ECO:0000259" key="8">
    <source>
        <dbReference type="Pfam" id="PF02016"/>
    </source>
</evidence>
<keyword evidence="4" id="KW-0378">Hydrolase</keyword>
<sequence>MKLYTDQNLYFFWILFVSKIYLYSIVIGTLYHKTENSLIVRKTKKMKTPPFLKPGDKIRIVSPAGKVKEKFVLPAVKWFEKQGYRVELGEHVFASHLQFAGTDRQRLEDLQTALDDPEAAAIVCSRGGYGTVRIISKLNYSKLMEHPKWIVGFSDISILHACLNNHEMATIHGAMPRYFFDKEGTPNENLQSLMQLLTGKGASYSIPAAQGDRQGRTTGELIGGNLSIISSMQGTRCELNTAGKILFLEDIDEFLYHTDRMMHQLKLSGKLKNLAGLILGSFTDMKDNESPFGKTIHEIIAEAVEEFSFPVCYDFPAGHDGKNLALAFGKKWELDVTKTHSTLSLI</sequence>
<dbReference type="InterPro" id="IPR003507">
    <property type="entry name" value="S66_fam"/>
</dbReference>